<dbReference type="RefSeq" id="WP_245729470.1">
    <property type="nucleotide sequence ID" value="NZ_FODS01000015.1"/>
</dbReference>
<evidence type="ECO:0000313" key="2">
    <source>
        <dbReference type="EMBL" id="SEO88620.1"/>
    </source>
</evidence>
<name>A0A1H8TBZ8_9RHOB</name>
<organism evidence="2 3">
    <name type="scientific">Salinihabitans flavidus</name>
    <dbReference type="NCBI Taxonomy" id="569882"/>
    <lineage>
        <taxon>Bacteria</taxon>
        <taxon>Pseudomonadati</taxon>
        <taxon>Pseudomonadota</taxon>
        <taxon>Alphaproteobacteria</taxon>
        <taxon>Rhodobacterales</taxon>
        <taxon>Roseobacteraceae</taxon>
        <taxon>Salinihabitans</taxon>
    </lineage>
</organism>
<keyword evidence="1" id="KW-0732">Signal</keyword>
<reference evidence="2 3" key="1">
    <citation type="submission" date="2016-10" db="EMBL/GenBank/DDBJ databases">
        <authorList>
            <person name="de Groot N.N."/>
        </authorList>
    </citation>
    <scope>NUCLEOTIDE SEQUENCE [LARGE SCALE GENOMIC DNA]</scope>
    <source>
        <strain evidence="2 3">DSM 27842</strain>
    </source>
</reference>
<dbReference type="STRING" id="569882.SAMN04490248_11512"/>
<proteinExistence type="predicted"/>
<keyword evidence="3" id="KW-1185">Reference proteome</keyword>
<dbReference type="Proteomes" id="UP000198893">
    <property type="component" value="Unassembled WGS sequence"/>
</dbReference>
<dbReference type="AlphaFoldDB" id="A0A1H8TBZ8"/>
<gene>
    <name evidence="2" type="ORF">SAMN04490248_11512</name>
</gene>
<feature type="chain" id="PRO_5011789301" evidence="1">
    <location>
        <begin position="31"/>
        <end position="186"/>
    </location>
</feature>
<feature type="signal peptide" evidence="1">
    <location>
        <begin position="1"/>
        <end position="30"/>
    </location>
</feature>
<dbReference type="EMBL" id="FODS01000015">
    <property type="protein sequence ID" value="SEO88620.1"/>
    <property type="molecule type" value="Genomic_DNA"/>
</dbReference>
<evidence type="ECO:0000256" key="1">
    <source>
        <dbReference type="SAM" id="SignalP"/>
    </source>
</evidence>
<evidence type="ECO:0000313" key="3">
    <source>
        <dbReference type="Proteomes" id="UP000198893"/>
    </source>
</evidence>
<protein>
    <submittedName>
        <fullName evidence="2">Uncharacterized protein</fullName>
    </submittedName>
</protein>
<sequence length="186" mass="20873">MLRQFRVSYPPARILLATCVFLCTSGAALADAAIERFVGSFTGSAGIVRSEGMSTKRDMSVRISETKRGFNVTWTSTSYRSDGRAKDKTYSIDFAESERDGVYAAAMQRNVFGHDGQLDPMKGEPYVWARIKNDTLTVFSMFVTDDGGYEMQQYNRTLAEGGLMLEFHNLLNGEPQRSVKTFLERE</sequence>
<accession>A0A1H8TBZ8</accession>